<sequence>MALPTHAPLGSLRSQMQLTLHTHHAIRLWHGRLPSEQVHGIVGLNGFVAQVNRIHRDAAQDDPYADAWLLRIEAKLDTARAELLDLRAQLSDALTQAPAALQLGDNLSLDPVRLPVTVNAPLGFLALYLLADYDELARRALLAQHTALIDPPTLDRWLEEGAHQLRSLFGLVQPYRSSGVCRDDVAAGNAKALRAREQFGELPQPVLDGSQRARHAPALRRYGPNEHSAAAPVPTTSDTRGDTLPEPVPPCTP</sequence>
<dbReference type="Pfam" id="PF08900">
    <property type="entry name" value="AcaB"/>
    <property type="match status" value="1"/>
</dbReference>
<evidence type="ECO:0000313" key="4">
    <source>
        <dbReference type="Proteomes" id="UP000268696"/>
    </source>
</evidence>
<evidence type="ECO:0000256" key="2">
    <source>
        <dbReference type="SAM" id="MobiDB-lite"/>
    </source>
</evidence>
<dbReference type="AlphaFoldDB" id="A0A3G7U791"/>
<gene>
    <name evidence="3" type="ORF">C4K03_2383</name>
</gene>
<evidence type="ECO:0000313" key="3">
    <source>
        <dbReference type="EMBL" id="AZE54538.1"/>
    </source>
</evidence>
<feature type="coiled-coil region" evidence="1">
    <location>
        <begin position="69"/>
        <end position="96"/>
    </location>
</feature>
<accession>A0A3G7U791</accession>
<protein>
    <recommendedName>
        <fullName evidence="5">TIGR03761 family integrating conjugative element protein</fullName>
    </recommendedName>
</protein>
<organism evidence="3 4">
    <name type="scientific">Pseudomonas synxantha</name>
    <dbReference type="NCBI Taxonomy" id="47883"/>
    <lineage>
        <taxon>Bacteria</taxon>
        <taxon>Pseudomonadati</taxon>
        <taxon>Pseudomonadota</taxon>
        <taxon>Gammaproteobacteria</taxon>
        <taxon>Pseudomonadales</taxon>
        <taxon>Pseudomonadaceae</taxon>
        <taxon>Pseudomonas</taxon>
    </lineage>
</organism>
<proteinExistence type="predicted"/>
<evidence type="ECO:0000256" key="1">
    <source>
        <dbReference type="SAM" id="Coils"/>
    </source>
</evidence>
<name>A0A3G7U791_9PSED</name>
<feature type="region of interest" description="Disordered" evidence="2">
    <location>
        <begin position="219"/>
        <end position="253"/>
    </location>
</feature>
<dbReference type="InterPro" id="IPR014996">
    <property type="entry name" value="AcaB"/>
</dbReference>
<evidence type="ECO:0008006" key="5">
    <source>
        <dbReference type="Google" id="ProtNLM"/>
    </source>
</evidence>
<reference evidence="3 4" key="1">
    <citation type="submission" date="2018-03" db="EMBL/GenBank/DDBJ databases">
        <title>Diversity of phytobeneficial traits revealed by whole-genome analysis of worldwide-isolated phenazine-producing Pseudomonas spp.</title>
        <authorList>
            <person name="Biessy A."/>
            <person name="Novinscak A."/>
            <person name="Blom J."/>
            <person name="Leger G."/>
            <person name="Thomashow L.S."/>
            <person name="Cazorla F.M."/>
            <person name="Josic D."/>
            <person name="Filion M."/>
        </authorList>
    </citation>
    <scope>NUCLEOTIDE SEQUENCE [LARGE SCALE GENOMIC DNA]</scope>
    <source>
        <strain evidence="3 4">30B</strain>
    </source>
</reference>
<dbReference type="Proteomes" id="UP000268696">
    <property type="component" value="Chromosome"/>
</dbReference>
<dbReference type="RefSeq" id="WP_124377322.1">
    <property type="nucleotide sequence ID" value="NZ_CP027754.1"/>
</dbReference>
<dbReference type="NCBIfam" id="TIGR03761">
    <property type="entry name" value="ICE_PFL4669"/>
    <property type="match status" value="1"/>
</dbReference>
<dbReference type="EMBL" id="CP027754">
    <property type="protein sequence ID" value="AZE54538.1"/>
    <property type="molecule type" value="Genomic_DNA"/>
</dbReference>
<keyword evidence="1" id="KW-0175">Coiled coil</keyword>